<dbReference type="InterPro" id="IPR002222">
    <property type="entry name" value="Ribosomal_uS19"/>
</dbReference>
<evidence type="ECO:0000313" key="6">
    <source>
        <dbReference type="EMBL" id="TKC41061.1"/>
    </source>
</evidence>
<proteinExistence type="inferred from homology"/>
<evidence type="ECO:0000256" key="1">
    <source>
        <dbReference type="ARBA" id="ARBA00007345"/>
    </source>
</evidence>
<dbReference type="Gene3D" id="3.30.860.10">
    <property type="entry name" value="30s Ribosomal Protein S19, Chain A"/>
    <property type="match status" value="1"/>
</dbReference>
<keyword evidence="2" id="KW-0689">Ribosomal protein</keyword>
<protein>
    <recommendedName>
        <fullName evidence="4">40S ribosomal protein S15</fullName>
    </recommendedName>
</protein>
<evidence type="ECO:0000256" key="5">
    <source>
        <dbReference type="SAM" id="MobiDB-lite"/>
    </source>
</evidence>
<dbReference type="EMBL" id="RWIC01000680">
    <property type="protein sequence ID" value="TKC41061.1"/>
    <property type="molecule type" value="Genomic_DNA"/>
</dbReference>
<evidence type="ECO:0000256" key="2">
    <source>
        <dbReference type="ARBA" id="ARBA00022980"/>
    </source>
</evidence>
<dbReference type="GO" id="GO:0000028">
    <property type="term" value="P:ribosomal small subunit assembly"/>
    <property type="evidence" value="ECO:0007669"/>
    <property type="project" value="TreeGrafter"/>
</dbReference>
<feature type="region of interest" description="Disordered" evidence="5">
    <location>
        <begin position="1"/>
        <end position="28"/>
    </location>
</feature>
<name>A0A4U1EW87_MONMO</name>
<comment type="caution">
    <text evidence="6">The sequence shown here is derived from an EMBL/GenBank/DDBJ whole genome shotgun (WGS) entry which is preliminary data.</text>
</comment>
<dbReference type="PANTHER" id="PTHR11880:SF2">
    <property type="entry name" value="SMALL RIBOSOMAL SUBUNIT PROTEIN US19"/>
    <property type="match status" value="1"/>
</dbReference>
<comment type="similarity">
    <text evidence="1">Belongs to the universal ribosomal protein uS19 family.</text>
</comment>
<feature type="compositionally biased region" description="Basic and acidic residues" evidence="5">
    <location>
        <begin position="1"/>
        <end position="17"/>
    </location>
</feature>
<sequence length="163" mass="18077">MMKELSGERVAEVEQKRQTFHKSTYLRRGPQPAAGQVLQAARAVVLSPAATAAESGLRRKQHSPLKCLSKAKNKAPPTEKPKVVKMHLWDMIIVPKIVGGYKGKILNQVEIKPGMIGHCMGKLSITYKPVKHELLRHQGRPLLQLHPLHEACLANKGTDCSKK</sequence>
<gene>
    <name evidence="6" type="ORF">EI555_001109</name>
</gene>
<reference evidence="7" key="1">
    <citation type="journal article" date="2019" name="IScience">
        <title>Narwhal Genome Reveals Long-Term Low Genetic Diversity despite Current Large Abundance Size.</title>
        <authorList>
            <person name="Westbury M.V."/>
            <person name="Petersen B."/>
            <person name="Garde E."/>
            <person name="Heide-Jorgensen M.P."/>
            <person name="Lorenzen E.D."/>
        </authorList>
    </citation>
    <scope>NUCLEOTIDE SEQUENCE [LARGE SCALE GENOMIC DNA]</scope>
</reference>
<dbReference type="AlphaFoldDB" id="A0A4U1EW87"/>
<dbReference type="GO" id="GO:0022627">
    <property type="term" value="C:cytosolic small ribosomal subunit"/>
    <property type="evidence" value="ECO:0007669"/>
    <property type="project" value="TreeGrafter"/>
</dbReference>
<dbReference type="GO" id="GO:0003735">
    <property type="term" value="F:structural constituent of ribosome"/>
    <property type="evidence" value="ECO:0007669"/>
    <property type="project" value="InterPro"/>
</dbReference>
<keyword evidence="3" id="KW-0687">Ribonucleoprotein</keyword>
<accession>A0A4U1EW87</accession>
<dbReference type="PANTHER" id="PTHR11880">
    <property type="entry name" value="RIBOSOMAL PROTEIN S19P FAMILY MEMBER"/>
    <property type="match status" value="1"/>
</dbReference>
<evidence type="ECO:0000256" key="4">
    <source>
        <dbReference type="ARBA" id="ARBA00035469"/>
    </source>
</evidence>
<dbReference type="SUPFAM" id="SSF54570">
    <property type="entry name" value="Ribosomal protein S19"/>
    <property type="match status" value="1"/>
</dbReference>
<dbReference type="Proteomes" id="UP000308365">
    <property type="component" value="Unassembled WGS sequence"/>
</dbReference>
<dbReference type="Pfam" id="PF00203">
    <property type="entry name" value="Ribosomal_S19"/>
    <property type="match status" value="1"/>
</dbReference>
<dbReference type="GO" id="GO:0006412">
    <property type="term" value="P:translation"/>
    <property type="evidence" value="ECO:0007669"/>
    <property type="project" value="InterPro"/>
</dbReference>
<evidence type="ECO:0000313" key="7">
    <source>
        <dbReference type="Proteomes" id="UP000308365"/>
    </source>
</evidence>
<evidence type="ECO:0000256" key="3">
    <source>
        <dbReference type="ARBA" id="ARBA00023274"/>
    </source>
</evidence>
<organism evidence="6 7">
    <name type="scientific">Monodon monoceros</name>
    <name type="common">Narwhal</name>
    <name type="synonym">Ceratodon monodon</name>
    <dbReference type="NCBI Taxonomy" id="40151"/>
    <lineage>
        <taxon>Eukaryota</taxon>
        <taxon>Metazoa</taxon>
        <taxon>Chordata</taxon>
        <taxon>Craniata</taxon>
        <taxon>Vertebrata</taxon>
        <taxon>Euteleostomi</taxon>
        <taxon>Mammalia</taxon>
        <taxon>Eutheria</taxon>
        <taxon>Laurasiatheria</taxon>
        <taxon>Artiodactyla</taxon>
        <taxon>Whippomorpha</taxon>
        <taxon>Cetacea</taxon>
        <taxon>Odontoceti</taxon>
        <taxon>Monodontidae</taxon>
        <taxon>Monodon</taxon>
    </lineage>
</organism>
<dbReference type="InterPro" id="IPR023575">
    <property type="entry name" value="Ribosomal_uS19_SF"/>
</dbReference>